<proteinExistence type="predicted"/>
<organism evidence="1 2">
    <name type="scientific">Microvirga splendida</name>
    <dbReference type="NCBI Taxonomy" id="2795727"/>
    <lineage>
        <taxon>Bacteria</taxon>
        <taxon>Pseudomonadati</taxon>
        <taxon>Pseudomonadota</taxon>
        <taxon>Alphaproteobacteria</taxon>
        <taxon>Hyphomicrobiales</taxon>
        <taxon>Methylobacteriaceae</taxon>
        <taxon>Microvirga</taxon>
    </lineage>
</organism>
<comment type="caution">
    <text evidence="1">The sequence shown here is derived from an EMBL/GenBank/DDBJ whole genome shotgun (WGS) entry which is preliminary data.</text>
</comment>
<keyword evidence="2" id="KW-1185">Reference proteome</keyword>
<gene>
    <name evidence="1" type="ORF">JAO75_08325</name>
</gene>
<evidence type="ECO:0000313" key="2">
    <source>
        <dbReference type="Proteomes" id="UP000620670"/>
    </source>
</evidence>
<sequence>MGLFGFLTRAKVGHYVAFSFNERFPEGGMNDYLGDFGTIKEAITFALTDNDDFAKDFLHLWQPQALRTHVYVATRDRRGYMLEQESA</sequence>
<dbReference type="Proteomes" id="UP000620670">
    <property type="component" value="Unassembled WGS sequence"/>
</dbReference>
<protein>
    <submittedName>
        <fullName evidence="1">Uncharacterized protein</fullName>
    </submittedName>
</protein>
<dbReference type="RefSeq" id="WP_199048250.1">
    <property type="nucleotide sequence ID" value="NZ_JAELXT010000006.1"/>
</dbReference>
<name>A0ABS0XZG4_9HYPH</name>
<evidence type="ECO:0000313" key="1">
    <source>
        <dbReference type="EMBL" id="MBJ6125416.1"/>
    </source>
</evidence>
<dbReference type="EMBL" id="JAELXT010000006">
    <property type="protein sequence ID" value="MBJ6125416.1"/>
    <property type="molecule type" value="Genomic_DNA"/>
</dbReference>
<accession>A0ABS0XZG4</accession>
<reference evidence="2" key="1">
    <citation type="submission" date="2020-12" db="EMBL/GenBank/DDBJ databases">
        <title>Hymenobacter sp.</title>
        <authorList>
            <person name="Kim M.K."/>
        </authorList>
    </citation>
    <scope>NUCLEOTIDE SEQUENCE [LARGE SCALE GENOMIC DNA]</scope>
    <source>
        <strain evidence="2">BT325</strain>
    </source>
</reference>